<reference evidence="2" key="1">
    <citation type="journal article" date="2019" name="Int. J. Syst. Evol. Microbiol.">
        <title>The Global Catalogue of Microorganisms (GCM) 10K type strain sequencing project: providing services to taxonomists for standard genome sequencing and annotation.</title>
        <authorList>
            <consortium name="The Broad Institute Genomics Platform"/>
            <consortium name="The Broad Institute Genome Sequencing Center for Infectious Disease"/>
            <person name="Wu L."/>
            <person name="Ma J."/>
        </authorList>
    </citation>
    <scope>NUCLEOTIDE SEQUENCE [LARGE SCALE GENOMIC DNA]</scope>
    <source>
        <strain evidence="2">JCM 17125</strain>
    </source>
</reference>
<name>A0ABP7DLB0_9MICO</name>
<comment type="caution">
    <text evidence="1">The sequence shown here is derived from an EMBL/GenBank/DDBJ whole genome shotgun (WGS) entry which is preliminary data.</text>
</comment>
<organism evidence="1 2">
    <name type="scientific">Terrabacter ginsenosidimutans</name>
    <dbReference type="NCBI Taxonomy" id="490575"/>
    <lineage>
        <taxon>Bacteria</taxon>
        <taxon>Bacillati</taxon>
        <taxon>Actinomycetota</taxon>
        <taxon>Actinomycetes</taxon>
        <taxon>Micrococcales</taxon>
        <taxon>Intrasporangiaceae</taxon>
        <taxon>Terrabacter</taxon>
    </lineage>
</organism>
<dbReference type="EMBL" id="BAABDC010000003">
    <property type="protein sequence ID" value="GAA3707275.1"/>
    <property type="molecule type" value="Genomic_DNA"/>
</dbReference>
<evidence type="ECO:0008006" key="3">
    <source>
        <dbReference type="Google" id="ProtNLM"/>
    </source>
</evidence>
<dbReference type="RefSeq" id="WP_185744794.1">
    <property type="nucleotide sequence ID" value="NZ_BAABDC010000003.1"/>
</dbReference>
<gene>
    <name evidence="1" type="ORF">GCM10022399_25030</name>
</gene>
<evidence type="ECO:0000313" key="1">
    <source>
        <dbReference type="EMBL" id="GAA3707275.1"/>
    </source>
</evidence>
<accession>A0ABP7DLB0</accession>
<keyword evidence="2" id="KW-1185">Reference proteome</keyword>
<sequence>MNDKPAGWYYVGDGALRYRDDYGWTEYYMDAKDPRAQDWPPPQPKTLLQQLREEEAARSVASGARHGARVWSPFRRAHRARH</sequence>
<protein>
    <recommendedName>
        <fullName evidence="3">DUF2510 domain-containing protein</fullName>
    </recommendedName>
</protein>
<proteinExistence type="predicted"/>
<dbReference type="Proteomes" id="UP001501468">
    <property type="component" value="Unassembled WGS sequence"/>
</dbReference>
<evidence type="ECO:0000313" key="2">
    <source>
        <dbReference type="Proteomes" id="UP001501468"/>
    </source>
</evidence>